<feature type="compositionally biased region" description="Low complexity" evidence="3">
    <location>
        <begin position="1"/>
        <end position="16"/>
    </location>
</feature>
<dbReference type="Gene3D" id="1.10.8.1120">
    <property type="entry name" value="Histone RNA hairpin-binding protein RNA-binding domain"/>
    <property type="match status" value="1"/>
</dbReference>
<sequence length="141" mass="15658">MSSSAAETFRAAQRAATIKRPAELPPAPSDGKRARHDTEDDAGTVGTAALVEKITDPHKLQQRQKQIDLGKNTLAYERYARDVKRHNRQRGDPRTPDITEPDSKRQFDGRVKEWRRKLHQSIAAQMAIFGGASSIDDGLVG</sequence>
<dbReference type="PANTHER" id="PTHR17408:SF0">
    <property type="entry name" value="HISTONE RNA HAIRPIN-BINDING PROTEIN"/>
    <property type="match status" value="1"/>
</dbReference>
<dbReference type="GO" id="GO:0005737">
    <property type="term" value="C:cytoplasm"/>
    <property type="evidence" value="ECO:0007669"/>
    <property type="project" value="TreeGrafter"/>
</dbReference>
<evidence type="ECO:0000256" key="1">
    <source>
        <dbReference type="ARBA" id="ARBA00006151"/>
    </source>
</evidence>
<feature type="region of interest" description="Disordered" evidence="3">
    <location>
        <begin position="80"/>
        <end position="108"/>
    </location>
</feature>
<dbReference type="PANTHER" id="PTHR17408">
    <property type="entry name" value="HISTONE RNA HAIRPIN-BINDING PROTEIN"/>
    <property type="match status" value="1"/>
</dbReference>
<keyword evidence="6" id="KW-1185">Reference proteome</keyword>
<dbReference type="InterPro" id="IPR038294">
    <property type="entry name" value="SLBP_RNA_bind_sf"/>
</dbReference>
<dbReference type="GO" id="GO:0071207">
    <property type="term" value="F:histone pre-mRNA stem-loop binding"/>
    <property type="evidence" value="ECO:0007669"/>
    <property type="project" value="TreeGrafter"/>
</dbReference>
<proteinExistence type="inferred from homology"/>
<name>A0A0M0J710_9EUKA</name>
<dbReference type="Proteomes" id="UP000037460">
    <property type="component" value="Unassembled WGS sequence"/>
</dbReference>
<evidence type="ECO:0000313" key="5">
    <source>
        <dbReference type="EMBL" id="KOO21998.1"/>
    </source>
</evidence>
<dbReference type="FunFam" id="1.10.8.1120:FF:000001">
    <property type="entry name" value="Histone RNA hairpin-binding protein-like"/>
    <property type="match status" value="1"/>
</dbReference>
<dbReference type="InterPro" id="IPR029344">
    <property type="entry name" value="SLBP_RNA_bind"/>
</dbReference>
<dbReference type="GO" id="GO:0003729">
    <property type="term" value="F:mRNA binding"/>
    <property type="evidence" value="ECO:0007669"/>
    <property type="project" value="InterPro"/>
</dbReference>
<keyword evidence="2" id="KW-0694">RNA-binding</keyword>
<gene>
    <name evidence="5" type="ORF">Ctob_000459</name>
</gene>
<comment type="similarity">
    <text evidence="1">Belongs to the SLBP family.</text>
</comment>
<accession>A0A0M0J710</accession>
<comment type="caution">
    <text evidence="5">The sequence shown here is derived from an EMBL/GenBank/DDBJ whole genome shotgun (WGS) entry which is preliminary data.</text>
</comment>
<feature type="compositionally biased region" description="Basic and acidic residues" evidence="3">
    <location>
        <begin position="89"/>
        <end position="108"/>
    </location>
</feature>
<dbReference type="GO" id="GO:0006398">
    <property type="term" value="P:mRNA 3'-end processing by stem-loop binding and cleavage"/>
    <property type="evidence" value="ECO:0007669"/>
    <property type="project" value="TreeGrafter"/>
</dbReference>
<dbReference type="InterPro" id="IPR026502">
    <property type="entry name" value="SLBP1/SLBP2"/>
</dbReference>
<dbReference type="GO" id="GO:0051028">
    <property type="term" value="P:mRNA transport"/>
    <property type="evidence" value="ECO:0007669"/>
    <property type="project" value="TreeGrafter"/>
</dbReference>
<evidence type="ECO:0000259" key="4">
    <source>
        <dbReference type="Pfam" id="PF15247"/>
    </source>
</evidence>
<reference evidence="6" key="1">
    <citation type="journal article" date="2015" name="PLoS Genet.">
        <title>Genome Sequence and Transcriptome Analyses of Chrysochromulina tobin: Metabolic Tools for Enhanced Algal Fitness in the Prominent Order Prymnesiales (Haptophyceae).</title>
        <authorList>
            <person name="Hovde B.T."/>
            <person name="Deodato C.R."/>
            <person name="Hunsperger H.M."/>
            <person name="Ryken S.A."/>
            <person name="Yost W."/>
            <person name="Jha R.K."/>
            <person name="Patterson J."/>
            <person name="Monnat R.J. Jr."/>
            <person name="Barlow S.B."/>
            <person name="Starkenburg S.R."/>
            <person name="Cattolico R.A."/>
        </authorList>
    </citation>
    <scope>NUCLEOTIDE SEQUENCE</scope>
    <source>
        <strain evidence="6">CCMP291</strain>
    </source>
</reference>
<dbReference type="GO" id="GO:0071204">
    <property type="term" value="C:histone pre-mRNA 3'end processing complex"/>
    <property type="evidence" value="ECO:0007669"/>
    <property type="project" value="TreeGrafter"/>
</dbReference>
<dbReference type="AlphaFoldDB" id="A0A0M0J710"/>
<evidence type="ECO:0000256" key="2">
    <source>
        <dbReference type="ARBA" id="ARBA00022884"/>
    </source>
</evidence>
<evidence type="ECO:0000256" key="3">
    <source>
        <dbReference type="SAM" id="MobiDB-lite"/>
    </source>
</evidence>
<evidence type="ECO:0000313" key="6">
    <source>
        <dbReference type="Proteomes" id="UP000037460"/>
    </source>
</evidence>
<dbReference type="Pfam" id="PF15247">
    <property type="entry name" value="SLBP_RNA_bind"/>
    <property type="match status" value="1"/>
</dbReference>
<dbReference type="EMBL" id="JWZX01003318">
    <property type="protein sequence ID" value="KOO21998.1"/>
    <property type="molecule type" value="Genomic_DNA"/>
</dbReference>
<feature type="domain" description="Histone RNA hairpin-binding protein RNA-binding" evidence="4">
    <location>
        <begin position="55"/>
        <end position="120"/>
    </location>
</feature>
<dbReference type="OrthoDB" id="265795at2759"/>
<protein>
    <recommendedName>
        <fullName evidence="4">Histone RNA hairpin-binding protein RNA-binding domain-containing protein</fullName>
    </recommendedName>
</protein>
<organism evidence="5 6">
    <name type="scientific">Chrysochromulina tobinii</name>
    <dbReference type="NCBI Taxonomy" id="1460289"/>
    <lineage>
        <taxon>Eukaryota</taxon>
        <taxon>Haptista</taxon>
        <taxon>Haptophyta</taxon>
        <taxon>Prymnesiophyceae</taxon>
        <taxon>Prymnesiales</taxon>
        <taxon>Chrysochromulinaceae</taxon>
        <taxon>Chrysochromulina</taxon>
    </lineage>
</organism>
<feature type="region of interest" description="Disordered" evidence="3">
    <location>
        <begin position="1"/>
        <end position="48"/>
    </location>
</feature>